<dbReference type="AlphaFoldDB" id="A0AAV9Z2L3"/>
<evidence type="ECO:0000313" key="3">
    <source>
        <dbReference type="Proteomes" id="UP001362999"/>
    </source>
</evidence>
<gene>
    <name evidence="2" type="ORF">R3P38DRAFT_2814968</name>
</gene>
<proteinExistence type="predicted"/>
<evidence type="ECO:0000313" key="2">
    <source>
        <dbReference type="EMBL" id="KAK6969086.1"/>
    </source>
</evidence>
<organism evidence="2 3">
    <name type="scientific">Favolaschia claudopus</name>
    <dbReference type="NCBI Taxonomy" id="2862362"/>
    <lineage>
        <taxon>Eukaryota</taxon>
        <taxon>Fungi</taxon>
        <taxon>Dikarya</taxon>
        <taxon>Basidiomycota</taxon>
        <taxon>Agaricomycotina</taxon>
        <taxon>Agaricomycetes</taxon>
        <taxon>Agaricomycetidae</taxon>
        <taxon>Agaricales</taxon>
        <taxon>Marasmiineae</taxon>
        <taxon>Mycenaceae</taxon>
        <taxon>Favolaschia</taxon>
    </lineage>
</organism>
<keyword evidence="3" id="KW-1185">Reference proteome</keyword>
<dbReference type="EMBL" id="JAWWNJ010000234">
    <property type="protein sequence ID" value="KAK6969086.1"/>
    <property type="molecule type" value="Genomic_DNA"/>
</dbReference>
<name>A0AAV9Z2L3_9AGAR</name>
<dbReference type="Proteomes" id="UP001362999">
    <property type="component" value="Unassembled WGS sequence"/>
</dbReference>
<sequence length="152" mass="16067">MSERGKEFRGGGAAEKGGRRVGMPRISAGCQAKSRIDALRERAGTGIAEKAKTGAGSNMEQYLAERAEEGTRQYSERCQSNPPIYPAAGGAINAVQCQACKGRGTGFVSVGLIAGNTERPANNTSSVFISNCSINTAPSILRRIGRMWGRTK</sequence>
<feature type="region of interest" description="Disordered" evidence="1">
    <location>
        <begin position="1"/>
        <end position="21"/>
    </location>
</feature>
<reference evidence="2 3" key="1">
    <citation type="journal article" date="2024" name="J Genomics">
        <title>Draft genome sequencing and assembly of Favolaschia claudopus CIRM-BRFM 2984 isolated from oak limbs.</title>
        <authorList>
            <person name="Navarro D."/>
            <person name="Drula E."/>
            <person name="Chaduli D."/>
            <person name="Cazenave R."/>
            <person name="Ahrendt S."/>
            <person name="Wang J."/>
            <person name="Lipzen A."/>
            <person name="Daum C."/>
            <person name="Barry K."/>
            <person name="Grigoriev I.V."/>
            <person name="Favel A."/>
            <person name="Rosso M.N."/>
            <person name="Martin F."/>
        </authorList>
    </citation>
    <scope>NUCLEOTIDE SEQUENCE [LARGE SCALE GENOMIC DNA]</scope>
    <source>
        <strain evidence="2 3">CIRM-BRFM 2984</strain>
    </source>
</reference>
<evidence type="ECO:0000256" key="1">
    <source>
        <dbReference type="SAM" id="MobiDB-lite"/>
    </source>
</evidence>
<accession>A0AAV9Z2L3</accession>
<comment type="caution">
    <text evidence="2">The sequence shown here is derived from an EMBL/GenBank/DDBJ whole genome shotgun (WGS) entry which is preliminary data.</text>
</comment>
<protein>
    <submittedName>
        <fullName evidence="2">Uncharacterized protein</fullName>
    </submittedName>
</protein>